<evidence type="ECO:0000256" key="6">
    <source>
        <dbReference type="ARBA" id="ARBA00022679"/>
    </source>
</evidence>
<evidence type="ECO:0000256" key="8">
    <source>
        <dbReference type="ARBA" id="ARBA00022777"/>
    </source>
</evidence>
<dbReference type="FunFam" id="3.30.565.10:FF:000010">
    <property type="entry name" value="Sensor histidine kinase RcsC"/>
    <property type="match status" value="1"/>
</dbReference>
<dbReference type="Gene3D" id="3.40.50.2300">
    <property type="match status" value="3"/>
</dbReference>
<evidence type="ECO:0000256" key="11">
    <source>
        <dbReference type="ARBA" id="ARBA00074306"/>
    </source>
</evidence>
<feature type="domain" description="Response regulatory" evidence="17">
    <location>
        <begin position="954"/>
        <end position="1071"/>
    </location>
</feature>
<dbReference type="SUPFAM" id="SSF47384">
    <property type="entry name" value="Homodimeric domain of signal transducing histidine kinase"/>
    <property type="match status" value="1"/>
</dbReference>
<feature type="domain" description="HAMP" evidence="18">
    <location>
        <begin position="215"/>
        <end position="267"/>
    </location>
</feature>
<evidence type="ECO:0000259" key="16">
    <source>
        <dbReference type="PROSITE" id="PS50109"/>
    </source>
</evidence>
<comment type="similarity">
    <text evidence="3">In the N-terminal section; belongs to the phytochrome family.</text>
</comment>
<feature type="domain" description="Response regulatory" evidence="17">
    <location>
        <begin position="1101"/>
        <end position="1218"/>
    </location>
</feature>
<dbReference type="InterPro" id="IPR003594">
    <property type="entry name" value="HATPase_dom"/>
</dbReference>
<dbReference type="SUPFAM" id="SSF52172">
    <property type="entry name" value="CheY-like"/>
    <property type="match status" value="3"/>
</dbReference>
<comment type="caution">
    <text evidence="19">The sequence shown here is derived from an EMBL/GenBank/DDBJ whole genome shotgun (WGS) entry which is preliminary data.</text>
</comment>
<feature type="modified residue" description="4-aspartylphosphate" evidence="12">
    <location>
        <position position="1004"/>
    </location>
</feature>
<dbReference type="EC" id="2.7.13.3" evidence="4"/>
<dbReference type="Pfam" id="PF02518">
    <property type="entry name" value="HATPase_c"/>
    <property type="match status" value="1"/>
</dbReference>
<comment type="subcellular location">
    <subcellularLocation>
        <location evidence="2">Cell membrane</location>
    </subcellularLocation>
</comment>
<dbReference type="GO" id="GO:0005886">
    <property type="term" value="C:plasma membrane"/>
    <property type="evidence" value="ECO:0007669"/>
    <property type="project" value="UniProtKB-SubCell"/>
</dbReference>
<dbReference type="GO" id="GO:0000155">
    <property type="term" value="F:phosphorelay sensor kinase activity"/>
    <property type="evidence" value="ECO:0007669"/>
    <property type="project" value="InterPro"/>
</dbReference>
<feature type="domain" description="Histidine kinase" evidence="16">
    <location>
        <begin position="546"/>
        <end position="772"/>
    </location>
</feature>
<keyword evidence="9 15" id="KW-1133">Transmembrane helix</keyword>
<dbReference type="Pfam" id="PF13185">
    <property type="entry name" value="GAF_2"/>
    <property type="match status" value="1"/>
</dbReference>
<dbReference type="SUPFAM" id="SSF55874">
    <property type="entry name" value="ATPase domain of HSP90 chaperone/DNA topoisomerase II/histidine kinase"/>
    <property type="match status" value="1"/>
</dbReference>
<dbReference type="PROSITE" id="PS50109">
    <property type="entry name" value="HIS_KIN"/>
    <property type="match status" value="1"/>
</dbReference>
<evidence type="ECO:0000256" key="2">
    <source>
        <dbReference type="ARBA" id="ARBA00004236"/>
    </source>
</evidence>
<dbReference type="CDD" id="cd17546">
    <property type="entry name" value="REC_hyHK_CKI1_RcsC-like"/>
    <property type="match status" value="1"/>
</dbReference>
<dbReference type="Proteomes" id="UP000216063">
    <property type="component" value="Unassembled WGS sequence"/>
</dbReference>
<evidence type="ECO:0000256" key="15">
    <source>
        <dbReference type="SAM" id="Phobius"/>
    </source>
</evidence>
<evidence type="ECO:0000313" key="20">
    <source>
        <dbReference type="Proteomes" id="UP000216063"/>
    </source>
</evidence>
<evidence type="ECO:0000259" key="17">
    <source>
        <dbReference type="PROSITE" id="PS50110"/>
    </source>
</evidence>
<dbReference type="SMART" id="SM00065">
    <property type="entry name" value="GAF"/>
    <property type="match status" value="1"/>
</dbReference>
<dbReference type="PANTHER" id="PTHR45339:SF1">
    <property type="entry name" value="HYBRID SIGNAL TRANSDUCTION HISTIDINE KINASE J"/>
    <property type="match status" value="1"/>
</dbReference>
<feature type="modified residue" description="4-aspartylphosphate" evidence="12">
    <location>
        <position position="881"/>
    </location>
</feature>
<feature type="transmembrane region" description="Helical" evidence="15">
    <location>
        <begin position="15"/>
        <end position="36"/>
    </location>
</feature>
<dbReference type="InterPro" id="IPR036890">
    <property type="entry name" value="HATPase_C_sf"/>
</dbReference>
<dbReference type="InterPro" id="IPR001789">
    <property type="entry name" value="Sig_transdc_resp-reg_receiver"/>
</dbReference>
<dbReference type="InterPro" id="IPR004358">
    <property type="entry name" value="Sig_transdc_His_kin-like_C"/>
</dbReference>
<dbReference type="Pfam" id="PF00072">
    <property type="entry name" value="Response_reg"/>
    <property type="match status" value="3"/>
</dbReference>
<dbReference type="CDD" id="cd19410">
    <property type="entry name" value="HK9-like_sensor"/>
    <property type="match status" value="1"/>
</dbReference>
<evidence type="ECO:0000256" key="5">
    <source>
        <dbReference type="ARBA" id="ARBA00022553"/>
    </source>
</evidence>
<dbReference type="InterPro" id="IPR011006">
    <property type="entry name" value="CheY-like_superfamily"/>
</dbReference>
<dbReference type="InterPro" id="IPR003018">
    <property type="entry name" value="GAF"/>
</dbReference>
<dbReference type="InterPro" id="IPR003661">
    <property type="entry name" value="HisK_dim/P_dom"/>
</dbReference>
<keyword evidence="5 12" id="KW-0597">Phosphoprotein</keyword>
<dbReference type="InterPro" id="IPR005467">
    <property type="entry name" value="His_kinase_dom"/>
</dbReference>
<dbReference type="SMART" id="SM00388">
    <property type="entry name" value="HisKA"/>
    <property type="match status" value="1"/>
</dbReference>
<evidence type="ECO:0000256" key="10">
    <source>
        <dbReference type="ARBA" id="ARBA00023012"/>
    </source>
</evidence>
<proteinExistence type="inferred from homology"/>
<dbReference type="Pfam" id="PF00512">
    <property type="entry name" value="HisKA"/>
    <property type="match status" value="1"/>
</dbReference>
<reference evidence="19 20" key="1">
    <citation type="submission" date="2017-07" db="EMBL/GenBank/DDBJ databases">
        <title>The new phylogeny of genus Mycobacterium.</title>
        <authorList>
            <person name="Tortoli E."/>
            <person name="Trovato A."/>
            <person name="Cirillo D.M."/>
        </authorList>
    </citation>
    <scope>NUCLEOTIDE SEQUENCE [LARGE SCALE GENOMIC DNA]</scope>
    <source>
        <strain evidence="19 20">ATCC 33027</strain>
    </source>
</reference>
<name>A0A255D7V9_9MYCO</name>
<feature type="coiled-coil region" evidence="13">
    <location>
        <begin position="446"/>
        <end position="532"/>
    </location>
</feature>
<accession>A0A255D7V9</accession>
<keyword evidence="10" id="KW-0902">Two-component regulatory system</keyword>
<protein>
    <recommendedName>
        <fullName evidence="11">Circadian input-output histidine kinase CikA</fullName>
        <ecNumber evidence="4">2.7.13.3</ecNumber>
    </recommendedName>
</protein>
<evidence type="ECO:0000256" key="4">
    <source>
        <dbReference type="ARBA" id="ARBA00012438"/>
    </source>
</evidence>
<dbReference type="CDD" id="cd16922">
    <property type="entry name" value="HATPase_EvgS-ArcB-TorS-like"/>
    <property type="match status" value="1"/>
</dbReference>
<dbReference type="PRINTS" id="PR00344">
    <property type="entry name" value="BCTRLSENSOR"/>
</dbReference>
<dbReference type="Pfam" id="PF05227">
    <property type="entry name" value="CHASE3"/>
    <property type="match status" value="1"/>
</dbReference>
<comment type="catalytic activity">
    <reaction evidence="1">
        <text>ATP + protein L-histidine = ADP + protein N-phospho-L-histidine.</text>
        <dbReference type="EC" id="2.7.13.3"/>
    </reaction>
</comment>
<feature type="compositionally biased region" description="Polar residues" evidence="14">
    <location>
        <begin position="788"/>
        <end position="800"/>
    </location>
</feature>
<dbReference type="EMBL" id="NOZR01000029">
    <property type="protein sequence ID" value="OYN75426.1"/>
    <property type="molecule type" value="Genomic_DNA"/>
</dbReference>
<dbReference type="PANTHER" id="PTHR45339">
    <property type="entry name" value="HYBRID SIGNAL TRANSDUCTION HISTIDINE KINASE J"/>
    <property type="match status" value="1"/>
</dbReference>
<organism evidence="19 20">
    <name type="scientific">Mycolicibacterium sphagni</name>
    <dbReference type="NCBI Taxonomy" id="1786"/>
    <lineage>
        <taxon>Bacteria</taxon>
        <taxon>Bacillati</taxon>
        <taxon>Actinomycetota</taxon>
        <taxon>Actinomycetes</taxon>
        <taxon>Mycobacteriales</taxon>
        <taxon>Mycobacteriaceae</taxon>
        <taxon>Mycolicibacterium</taxon>
    </lineage>
</organism>
<evidence type="ECO:0000256" key="14">
    <source>
        <dbReference type="SAM" id="MobiDB-lite"/>
    </source>
</evidence>
<dbReference type="InterPro" id="IPR036097">
    <property type="entry name" value="HisK_dim/P_sf"/>
</dbReference>
<evidence type="ECO:0000256" key="9">
    <source>
        <dbReference type="ARBA" id="ARBA00022989"/>
    </source>
</evidence>
<dbReference type="AlphaFoldDB" id="A0A255D7V9"/>
<evidence type="ECO:0000256" key="3">
    <source>
        <dbReference type="ARBA" id="ARBA00006402"/>
    </source>
</evidence>
<evidence type="ECO:0000313" key="19">
    <source>
        <dbReference type="EMBL" id="OYN75426.1"/>
    </source>
</evidence>
<dbReference type="Gene3D" id="3.30.565.10">
    <property type="entry name" value="Histidine kinase-like ATPase, C-terminal domain"/>
    <property type="match status" value="1"/>
</dbReference>
<keyword evidence="20" id="KW-1185">Reference proteome</keyword>
<dbReference type="InterPro" id="IPR003660">
    <property type="entry name" value="HAMP_dom"/>
</dbReference>
<evidence type="ECO:0000256" key="7">
    <source>
        <dbReference type="ARBA" id="ARBA00022692"/>
    </source>
</evidence>
<keyword evidence="13" id="KW-0175">Coiled coil</keyword>
<feature type="domain" description="Response regulatory" evidence="17">
    <location>
        <begin position="832"/>
        <end position="945"/>
    </location>
</feature>
<gene>
    <name evidence="19" type="ORF">CG716_25615</name>
</gene>
<dbReference type="OrthoDB" id="9810730at2"/>
<keyword evidence="8 19" id="KW-0418">Kinase</keyword>
<dbReference type="Gene3D" id="1.10.287.130">
    <property type="match status" value="1"/>
</dbReference>
<feature type="modified residue" description="4-aspartylphosphate" evidence="12">
    <location>
        <position position="1151"/>
    </location>
</feature>
<dbReference type="InterPro" id="IPR007891">
    <property type="entry name" value="CHASE3"/>
</dbReference>
<dbReference type="CDD" id="cd00082">
    <property type="entry name" value="HisKA"/>
    <property type="match status" value="1"/>
</dbReference>
<dbReference type="PROSITE" id="PS50885">
    <property type="entry name" value="HAMP"/>
    <property type="match status" value="1"/>
</dbReference>
<sequence>MTGPEKASRMSLRQLIWTCVGMITVVFVVAMSIFLAGRFTVADSVHELSARVVPAQDDVAALSRAYVDQETGQRGFMLTANPSFLDPYNQGKAEVDRLVAALRVNLAGDVEGNQLLTAVVAAGADWTAQAAEPQIAARRAGPVAPDQLESMTVTGKRLFDALRTQLSALQARAGQLITTQLDRVNSAQLIANIAQGVASALLFAVVGAAIWLSRRLLTRPVDSVLSDVTAVANGAYDRPIRSAGPREIAVLADAAETMRNNLHVANASLADQAAMSEKARRAKEIQAHLLTEVQGAPDLPTAGTTIVSRTAEAVGAKHGALYLRQSDERGRFALTASYAFHRRKDLPNSFGLGDGLVGQCALEGTRIEITDAPGDYVEIVSGLGKTAPVSLMLMPIKFESEVVGVLELAGLRLFSDDDIELVESIALGAGVAISAIESAGKTADLLKMSQAQTEELQVQEEELRAANDQLTQREDQLSAQNAELEETTEELRSQQEELRASSERLEAQAQTLEDKNSELHRLSETLEAKAEELAVSSRYKSEFLANMSHELRTPLNSILILAGLLSESDDPLTDKQQEFAETIQQSGKDLLNLIDEVLDLAKVESGSLHFEREPIEVNELVGFLERTFHPIAQHKGVDFSVVVGDNAPQQFTSDNTRVKQIAKNLVANAIKFTDKGSVTVQISKAGDTQGNQGDGYLALAVVDTGIGIDEKDHNLIFESFQQAGRGTTRKYGGTGLGLAISRELARNLGGEITLHSALGQGSTFTCYLPVESSPLDAAAPGIPVSPLVSTPAVQPSTNGSPEAEPTDTDDALTRFGAVDTSSVEWPQGTKPVLLVVEDDSTFAGMLAELAREAGFDVVTTASGRMALALAKQRQPAAITLDIGLPDMAGWVVLDVLKHDLATRHIPVNVVSGADDDGRGRRMGAIQTVNKPANVAELRSMFTSVAEFLKPGPRHVLVAEDDASQRQVVRHMIESDDIAITCVSTGEQVLAELAGPTSYDCLVLDLGLPDIDGIELIERVKDQLKQKSLPVIVHTGRELTTAETRRLEVLASAIVLKNARSPERLLDETALFLHRVANDMPISAREILSNPRRIDESLEGNTVLLVDDDVRNVFSLGSALKRYGITVIPARDGQEGLDALAAHPEVGLVLMDIMMPVMDGYEAMRRIRAEARWRTLPIVALTAKAMKGDRQKCLEAGASDYVTKPVDMDQLTSVLRVWLASRPRGQQRSASVHE</sequence>
<evidence type="ECO:0000256" key="13">
    <source>
        <dbReference type="SAM" id="Coils"/>
    </source>
</evidence>
<feature type="transmembrane region" description="Helical" evidence="15">
    <location>
        <begin position="189"/>
        <end position="212"/>
    </location>
</feature>
<dbReference type="SMART" id="SM00387">
    <property type="entry name" value="HATPase_c"/>
    <property type="match status" value="1"/>
</dbReference>
<evidence type="ECO:0000256" key="1">
    <source>
        <dbReference type="ARBA" id="ARBA00000085"/>
    </source>
</evidence>
<dbReference type="CDD" id="cd00156">
    <property type="entry name" value="REC"/>
    <property type="match status" value="1"/>
</dbReference>
<dbReference type="Gene3D" id="3.30.450.40">
    <property type="match status" value="1"/>
</dbReference>
<evidence type="ECO:0000259" key="18">
    <source>
        <dbReference type="PROSITE" id="PS50885"/>
    </source>
</evidence>
<feature type="region of interest" description="Disordered" evidence="14">
    <location>
        <begin position="788"/>
        <end position="809"/>
    </location>
</feature>
<keyword evidence="7 15" id="KW-0812">Transmembrane</keyword>
<dbReference type="PROSITE" id="PS50110">
    <property type="entry name" value="RESPONSE_REGULATORY"/>
    <property type="match status" value="3"/>
</dbReference>
<keyword evidence="15" id="KW-0472">Membrane</keyword>
<dbReference type="Gene3D" id="6.10.340.10">
    <property type="match status" value="1"/>
</dbReference>
<dbReference type="InterPro" id="IPR029016">
    <property type="entry name" value="GAF-like_dom_sf"/>
</dbReference>
<evidence type="ECO:0000256" key="12">
    <source>
        <dbReference type="PROSITE-ProRule" id="PRU00169"/>
    </source>
</evidence>
<dbReference type="SMART" id="SM00448">
    <property type="entry name" value="REC"/>
    <property type="match status" value="3"/>
</dbReference>
<dbReference type="SUPFAM" id="SSF55781">
    <property type="entry name" value="GAF domain-like"/>
    <property type="match status" value="1"/>
</dbReference>
<keyword evidence="6" id="KW-0808">Transferase</keyword>